<keyword evidence="5 6" id="KW-0472">Membrane</keyword>
<dbReference type="PANTHER" id="PTHR23513">
    <property type="entry name" value="INTEGRAL MEMBRANE EFFLUX PROTEIN-RELATED"/>
    <property type="match status" value="1"/>
</dbReference>
<dbReference type="EMBL" id="JADOGI010000229">
    <property type="protein sequence ID" value="MBF8192736.1"/>
    <property type="molecule type" value="Genomic_DNA"/>
</dbReference>
<evidence type="ECO:0000313" key="9">
    <source>
        <dbReference type="Proteomes" id="UP000605361"/>
    </source>
</evidence>
<evidence type="ECO:0000259" key="7">
    <source>
        <dbReference type="PROSITE" id="PS50850"/>
    </source>
</evidence>
<feature type="domain" description="Major facilitator superfamily (MFS) profile" evidence="7">
    <location>
        <begin position="1"/>
        <end position="124"/>
    </location>
</feature>
<evidence type="ECO:0000256" key="2">
    <source>
        <dbReference type="ARBA" id="ARBA00022475"/>
    </source>
</evidence>
<dbReference type="PANTHER" id="PTHR23513:SF6">
    <property type="entry name" value="MAJOR FACILITATOR SUPERFAMILY ASSOCIATED DOMAIN-CONTAINING PROTEIN"/>
    <property type="match status" value="1"/>
</dbReference>
<gene>
    <name evidence="8" type="ORF">ITP53_45065</name>
</gene>
<dbReference type="PROSITE" id="PS50850">
    <property type="entry name" value="MFS"/>
    <property type="match status" value="1"/>
</dbReference>
<reference evidence="8" key="1">
    <citation type="submission" date="2020-11" db="EMBL/GenBank/DDBJ databases">
        <title>Whole-genome analyses of Nonomuraea sp. K274.</title>
        <authorList>
            <person name="Veyisoglu A."/>
        </authorList>
    </citation>
    <scope>NUCLEOTIDE SEQUENCE</scope>
    <source>
        <strain evidence="8">K274</strain>
    </source>
</reference>
<dbReference type="GO" id="GO:0022857">
    <property type="term" value="F:transmembrane transporter activity"/>
    <property type="evidence" value="ECO:0007669"/>
    <property type="project" value="InterPro"/>
</dbReference>
<evidence type="ECO:0000256" key="1">
    <source>
        <dbReference type="ARBA" id="ARBA00004651"/>
    </source>
</evidence>
<dbReference type="AlphaFoldDB" id="A0A931AH31"/>
<organism evidence="8 9">
    <name type="scientific">Nonomuraea cypriaca</name>
    <dbReference type="NCBI Taxonomy" id="1187855"/>
    <lineage>
        <taxon>Bacteria</taxon>
        <taxon>Bacillati</taxon>
        <taxon>Actinomycetota</taxon>
        <taxon>Actinomycetes</taxon>
        <taxon>Streptosporangiales</taxon>
        <taxon>Streptosporangiaceae</taxon>
        <taxon>Nonomuraea</taxon>
    </lineage>
</organism>
<evidence type="ECO:0000256" key="5">
    <source>
        <dbReference type="ARBA" id="ARBA00023136"/>
    </source>
</evidence>
<dbReference type="SUPFAM" id="SSF103473">
    <property type="entry name" value="MFS general substrate transporter"/>
    <property type="match status" value="1"/>
</dbReference>
<accession>A0A931AH31</accession>
<proteinExistence type="predicted"/>
<name>A0A931AH31_9ACTN</name>
<keyword evidence="4 6" id="KW-1133">Transmembrane helix</keyword>
<feature type="transmembrane region" description="Helical" evidence="6">
    <location>
        <begin position="35"/>
        <end position="55"/>
    </location>
</feature>
<sequence>GRLLARFGATALLRTGLLIEAGTHAALAATTVPWVAAAVLAVFGVHAMVWGVIVSTLRQRAVPAGLLGRVGSVNSLFDVGGAAVGSLLAGLVAQALTITAPYWIAAAVMIAITTAAWHPLARARNL</sequence>
<protein>
    <submittedName>
        <fullName evidence="8">MFS transporter</fullName>
    </submittedName>
</protein>
<dbReference type="InterPro" id="IPR036259">
    <property type="entry name" value="MFS_trans_sf"/>
</dbReference>
<evidence type="ECO:0000313" key="8">
    <source>
        <dbReference type="EMBL" id="MBF8192736.1"/>
    </source>
</evidence>
<feature type="non-terminal residue" evidence="8">
    <location>
        <position position="1"/>
    </location>
</feature>
<feature type="transmembrane region" description="Helical" evidence="6">
    <location>
        <begin position="76"/>
        <end position="96"/>
    </location>
</feature>
<evidence type="ECO:0000256" key="4">
    <source>
        <dbReference type="ARBA" id="ARBA00022989"/>
    </source>
</evidence>
<comment type="subcellular location">
    <subcellularLocation>
        <location evidence="1">Cell membrane</location>
        <topology evidence="1">Multi-pass membrane protein</topology>
    </subcellularLocation>
</comment>
<comment type="caution">
    <text evidence="8">The sequence shown here is derived from an EMBL/GenBank/DDBJ whole genome shotgun (WGS) entry which is preliminary data.</text>
</comment>
<evidence type="ECO:0000256" key="3">
    <source>
        <dbReference type="ARBA" id="ARBA00022692"/>
    </source>
</evidence>
<evidence type="ECO:0000256" key="6">
    <source>
        <dbReference type="SAM" id="Phobius"/>
    </source>
</evidence>
<feature type="transmembrane region" description="Helical" evidence="6">
    <location>
        <begin position="102"/>
        <end position="120"/>
    </location>
</feature>
<dbReference type="GO" id="GO:0005886">
    <property type="term" value="C:plasma membrane"/>
    <property type="evidence" value="ECO:0007669"/>
    <property type="project" value="UniProtKB-SubCell"/>
</dbReference>
<dbReference type="InterPro" id="IPR020846">
    <property type="entry name" value="MFS_dom"/>
</dbReference>
<keyword evidence="2" id="KW-1003">Cell membrane</keyword>
<keyword evidence="9" id="KW-1185">Reference proteome</keyword>
<dbReference type="Proteomes" id="UP000605361">
    <property type="component" value="Unassembled WGS sequence"/>
</dbReference>
<dbReference type="Gene3D" id="1.20.1250.20">
    <property type="entry name" value="MFS general substrate transporter like domains"/>
    <property type="match status" value="1"/>
</dbReference>
<keyword evidence="3 6" id="KW-0812">Transmembrane</keyword>